<proteinExistence type="predicted"/>
<sequence>MELSNITSCYPNTWKARRDKCERFVAWLDIANAFGSIPHGVILSALRNCGVDQDFARLVQNIYTKQLRRSLQTMAQLYPSI</sequence>
<organism evidence="1 2">
    <name type="scientific">Trichonephila clavata</name>
    <name type="common">Joro spider</name>
    <name type="synonym">Nephila clavata</name>
    <dbReference type="NCBI Taxonomy" id="2740835"/>
    <lineage>
        <taxon>Eukaryota</taxon>
        <taxon>Metazoa</taxon>
        <taxon>Ecdysozoa</taxon>
        <taxon>Arthropoda</taxon>
        <taxon>Chelicerata</taxon>
        <taxon>Arachnida</taxon>
        <taxon>Araneae</taxon>
        <taxon>Araneomorphae</taxon>
        <taxon>Entelegynae</taxon>
        <taxon>Araneoidea</taxon>
        <taxon>Nephilidae</taxon>
        <taxon>Trichonephila</taxon>
    </lineage>
</organism>
<protein>
    <recommendedName>
        <fullName evidence="3">Reverse transcriptase domain-containing protein</fullName>
    </recommendedName>
</protein>
<dbReference type="AlphaFoldDB" id="A0A8X6KBS5"/>
<evidence type="ECO:0000313" key="2">
    <source>
        <dbReference type="Proteomes" id="UP000887116"/>
    </source>
</evidence>
<evidence type="ECO:0000313" key="1">
    <source>
        <dbReference type="EMBL" id="GFQ68236.1"/>
    </source>
</evidence>
<keyword evidence="2" id="KW-1185">Reference proteome</keyword>
<comment type="caution">
    <text evidence="1">The sequence shown here is derived from an EMBL/GenBank/DDBJ whole genome shotgun (WGS) entry which is preliminary data.</text>
</comment>
<dbReference type="EMBL" id="BMAO01020542">
    <property type="protein sequence ID" value="GFQ68236.1"/>
    <property type="molecule type" value="Genomic_DNA"/>
</dbReference>
<name>A0A8X6KBS5_TRICU</name>
<dbReference type="OrthoDB" id="6436458at2759"/>
<gene>
    <name evidence="1" type="ORF">TNCT_727131</name>
</gene>
<evidence type="ECO:0008006" key="3">
    <source>
        <dbReference type="Google" id="ProtNLM"/>
    </source>
</evidence>
<dbReference type="Proteomes" id="UP000887116">
    <property type="component" value="Unassembled WGS sequence"/>
</dbReference>
<accession>A0A8X6KBS5</accession>
<reference evidence="1" key="1">
    <citation type="submission" date="2020-07" db="EMBL/GenBank/DDBJ databases">
        <title>Multicomponent nature underlies the extraordinary mechanical properties of spider dragline silk.</title>
        <authorList>
            <person name="Kono N."/>
            <person name="Nakamura H."/>
            <person name="Mori M."/>
            <person name="Yoshida Y."/>
            <person name="Ohtoshi R."/>
            <person name="Malay A.D."/>
            <person name="Moran D.A.P."/>
            <person name="Tomita M."/>
            <person name="Numata K."/>
            <person name="Arakawa K."/>
        </authorList>
    </citation>
    <scope>NUCLEOTIDE SEQUENCE</scope>
</reference>